<dbReference type="InterPro" id="IPR036179">
    <property type="entry name" value="Ig-like_dom_sf"/>
</dbReference>
<dbReference type="SMART" id="SM00406">
    <property type="entry name" value="IGv"/>
    <property type="match status" value="1"/>
</dbReference>
<keyword evidence="10" id="KW-1185">Reference proteome</keyword>
<evidence type="ECO:0000313" key="8">
    <source>
        <dbReference type="EMBL" id="KAF7473541.1"/>
    </source>
</evidence>
<dbReference type="Proteomes" id="UP000662637">
    <property type="component" value="Unassembled WGS sequence"/>
</dbReference>
<dbReference type="InterPro" id="IPR013783">
    <property type="entry name" value="Ig-like_fold"/>
</dbReference>
<dbReference type="SUPFAM" id="SSF48726">
    <property type="entry name" value="Immunoglobulin"/>
    <property type="match status" value="1"/>
</dbReference>
<gene>
    <name evidence="8" type="ORF">GHT09_015859</name>
    <name evidence="9" type="ORF">MONAX_5E045741</name>
</gene>
<evidence type="ECO:0000259" key="7">
    <source>
        <dbReference type="PROSITE" id="PS50835"/>
    </source>
</evidence>
<dbReference type="PROSITE" id="PS50835">
    <property type="entry name" value="IG_LIKE"/>
    <property type="match status" value="1"/>
</dbReference>
<dbReference type="Gene3D" id="2.60.40.10">
    <property type="entry name" value="Immunoglobulins"/>
    <property type="match status" value="1"/>
</dbReference>
<feature type="signal peptide" evidence="6">
    <location>
        <begin position="1"/>
        <end position="30"/>
    </location>
</feature>
<dbReference type="PANTHER" id="PTHR19971">
    <property type="entry name" value="SIGNAL-REGULATORY PROTEIN BETA"/>
    <property type="match status" value="1"/>
</dbReference>
<accession>A0A5E4BYL6</accession>
<feature type="chain" id="PRO_5033850857" description="Ig-like domain-containing protein" evidence="6">
    <location>
        <begin position="31"/>
        <end position="301"/>
    </location>
</feature>
<evidence type="ECO:0000313" key="9">
    <source>
        <dbReference type="EMBL" id="VTJ74575.1"/>
    </source>
</evidence>
<organism evidence="9 10">
    <name type="scientific">Marmota monax</name>
    <name type="common">Woodchuck</name>
    <dbReference type="NCBI Taxonomy" id="9995"/>
    <lineage>
        <taxon>Eukaryota</taxon>
        <taxon>Metazoa</taxon>
        <taxon>Chordata</taxon>
        <taxon>Craniata</taxon>
        <taxon>Vertebrata</taxon>
        <taxon>Euteleostomi</taxon>
        <taxon>Mammalia</taxon>
        <taxon>Eutheria</taxon>
        <taxon>Euarchontoglires</taxon>
        <taxon>Glires</taxon>
        <taxon>Rodentia</taxon>
        <taxon>Sciuromorpha</taxon>
        <taxon>Sciuridae</taxon>
        <taxon>Xerinae</taxon>
        <taxon>Marmotini</taxon>
        <taxon>Marmota</taxon>
    </lineage>
</organism>
<dbReference type="InterPro" id="IPR007110">
    <property type="entry name" value="Ig-like_dom"/>
</dbReference>
<proteinExistence type="predicted"/>
<evidence type="ECO:0000256" key="5">
    <source>
        <dbReference type="SAM" id="MobiDB-lite"/>
    </source>
</evidence>
<reference evidence="9 10" key="1">
    <citation type="submission" date="2019-04" db="EMBL/GenBank/DDBJ databases">
        <authorList>
            <person name="Alioto T."/>
            <person name="Alioto T."/>
        </authorList>
    </citation>
    <scope>NUCLEOTIDE SEQUENCE [LARGE SCALE GENOMIC DNA]</scope>
</reference>
<dbReference type="Proteomes" id="UP000335636">
    <property type="component" value="Unassembled WGS sequence"/>
</dbReference>
<feature type="region of interest" description="Disordered" evidence="5">
    <location>
        <begin position="173"/>
        <end position="216"/>
    </location>
</feature>
<feature type="region of interest" description="Disordered" evidence="5">
    <location>
        <begin position="229"/>
        <end position="301"/>
    </location>
</feature>
<dbReference type="FunFam" id="2.60.40.10:FF:000295">
    <property type="entry name" value="Tyrosine-protein phosphatase non-receptor type substrate 1"/>
    <property type="match status" value="1"/>
</dbReference>
<dbReference type="EMBL" id="WJEC01006425">
    <property type="protein sequence ID" value="KAF7473541.1"/>
    <property type="molecule type" value="Genomic_DNA"/>
</dbReference>
<reference evidence="8" key="2">
    <citation type="submission" date="2020-08" db="EMBL/GenBank/DDBJ databases">
        <authorList>
            <person name="Shumante A."/>
            <person name="Zimin A.V."/>
            <person name="Puiu D."/>
            <person name="Salzberg S.L."/>
        </authorList>
    </citation>
    <scope>NUCLEOTIDE SEQUENCE</scope>
    <source>
        <strain evidence="8">WC2-LM</strain>
        <tissue evidence="8">Liver</tissue>
    </source>
</reference>
<feature type="compositionally biased region" description="Basic and acidic residues" evidence="5">
    <location>
        <begin position="201"/>
        <end position="210"/>
    </location>
</feature>
<dbReference type="InterPro" id="IPR051755">
    <property type="entry name" value="Ig-like_CS_Receptor"/>
</dbReference>
<evidence type="ECO:0000313" key="10">
    <source>
        <dbReference type="Proteomes" id="UP000335636"/>
    </source>
</evidence>
<evidence type="ECO:0000256" key="4">
    <source>
        <dbReference type="ARBA" id="ARBA00023319"/>
    </source>
</evidence>
<dbReference type="InterPro" id="IPR003599">
    <property type="entry name" value="Ig_sub"/>
</dbReference>
<feature type="compositionally biased region" description="Polar residues" evidence="5">
    <location>
        <begin position="245"/>
        <end position="257"/>
    </location>
</feature>
<name>A0A5E4BYL6_MARMO</name>
<evidence type="ECO:0000256" key="6">
    <source>
        <dbReference type="SAM" id="SignalP"/>
    </source>
</evidence>
<feature type="compositionally biased region" description="Polar residues" evidence="5">
    <location>
        <begin position="292"/>
        <end position="301"/>
    </location>
</feature>
<feature type="domain" description="Ig-like" evidence="7">
    <location>
        <begin position="31"/>
        <end position="120"/>
    </location>
</feature>
<keyword evidence="2" id="KW-1015">Disulfide bond</keyword>
<keyword evidence="3" id="KW-0325">Glycoprotein</keyword>
<dbReference type="CDD" id="cd16097">
    <property type="entry name" value="IgV_SIRP"/>
    <property type="match status" value="1"/>
</dbReference>
<dbReference type="InterPro" id="IPR013106">
    <property type="entry name" value="Ig_V-set"/>
</dbReference>
<dbReference type="AlphaFoldDB" id="A0A5E4BYL6"/>
<evidence type="ECO:0000256" key="2">
    <source>
        <dbReference type="ARBA" id="ARBA00023157"/>
    </source>
</evidence>
<evidence type="ECO:0000256" key="3">
    <source>
        <dbReference type="ARBA" id="ARBA00023180"/>
    </source>
</evidence>
<sequence>MEPAGPAPGRLGPLLCLLLAASCAWSGVAAQELQVIQPEKSVSVAAGESATLHCTVTSLLPVGPMQWFKGAGPGRELIYNFKEGHFPRVTNLSDATKRDNKDFSIRISNVTPADAGTYYCVKFQKSTPVDKEYKSGPGTELSVRVPPTLEVTPLPTMAGNQVNVTCQDQRPLVAEEGSEERSTTQEAPQLLSAKGSTSSTRLHEPEKNARDITQIQDTNDINDITYADLNLPKEKKPAPRAAEPNNHTEYASIETSPPSRPEDTLTYADLDMVHLNRGPKQPAPKPEPSFSEYASVQVQRK</sequence>
<evidence type="ECO:0000256" key="1">
    <source>
        <dbReference type="ARBA" id="ARBA00022729"/>
    </source>
</evidence>
<keyword evidence="4" id="KW-0393">Immunoglobulin domain</keyword>
<keyword evidence="1 6" id="KW-0732">Signal</keyword>
<dbReference type="EMBL" id="CABDUW010000753">
    <property type="protein sequence ID" value="VTJ74575.1"/>
    <property type="molecule type" value="Genomic_DNA"/>
</dbReference>
<dbReference type="Pfam" id="PF07686">
    <property type="entry name" value="V-set"/>
    <property type="match status" value="1"/>
</dbReference>
<protein>
    <recommendedName>
        <fullName evidence="7">Ig-like domain-containing protein</fullName>
    </recommendedName>
</protein>
<dbReference type="SMART" id="SM00409">
    <property type="entry name" value="IG"/>
    <property type="match status" value="1"/>
</dbReference>